<dbReference type="GO" id="GO:0016491">
    <property type="term" value="F:oxidoreductase activity"/>
    <property type="evidence" value="ECO:0007669"/>
    <property type="project" value="UniProtKB-KW"/>
</dbReference>
<evidence type="ECO:0000256" key="2">
    <source>
        <dbReference type="ARBA" id="ARBA00023002"/>
    </source>
</evidence>
<dbReference type="Pfam" id="PF00890">
    <property type="entry name" value="FAD_binding_2"/>
    <property type="match status" value="1"/>
</dbReference>
<dbReference type="SUPFAM" id="SSF51905">
    <property type="entry name" value="FAD/NAD(P)-binding domain"/>
    <property type="match status" value="1"/>
</dbReference>
<organism evidence="6">
    <name type="scientific">Staphylothermus marinus</name>
    <dbReference type="NCBI Taxonomy" id="2280"/>
    <lineage>
        <taxon>Archaea</taxon>
        <taxon>Thermoproteota</taxon>
        <taxon>Thermoprotei</taxon>
        <taxon>Desulfurococcales</taxon>
        <taxon>Desulfurococcaceae</taxon>
        <taxon>Staphylothermus</taxon>
    </lineage>
</organism>
<protein>
    <submittedName>
        <fullName evidence="6">FAD-binding protein</fullName>
    </submittedName>
</protein>
<dbReference type="InterPro" id="IPR027477">
    <property type="entry name" value="Succ_DH/fumarate_Rdtase_cat_sf"/>
</dbReference>
<evidence type="ECO:0000259" key="4">
    <source>
        <dbReference type="Pfam" id="PF00890"/>
    </source>
</evidence>
<dbReference type="PANTHER" id="PTHR11632:SF51">
    <property type="entry name" value="SUCCINATE DEHYDROGENASE [UBIQUINONE] FLAVOPROTEIN SUBUNIT, MITOCHONDRIAL"/>
    <property type="match status" value="1"/>
</dbReference>
<keyword evidence="1" id="KW-0285">Flavoprotein</keyword>
<accession>A0A7C4NLR7</accession>
<feature type="domain" description="FAD-dependent oxidoreductase 2 FAD-binding" evidence="4">
    <location>
        <begin position="97"/>
        <end position="487"/>
    </location>
</feature>
<dbReference type="InterPro" id="IPR036188">
    <property type="entry name" value="FAD/NAD-bd_sf"/>
</dbReference>
<gene>
    <name evidence="5" type="ORF">ENU09_02805</name>
    <name evidence="6" type="ORF">ENU20_02990</name>
</gene>
<evidence type="ECO:0000313" key="5">
    <source>
        <dbReference type="EMBL" id="HGQ59627.1"/>
    </source>
</evidence>
<dbReference type="AlphaFoldDB" id="A0A7C4NLR7"/>
<dbReference type="InterPro" id="IPR030664">
    <property type="entry name" value="SdhA/FrdA/AprA"/>
</dbReference>
<sequence length="558" mass="61968">MNMAELGYTDELRKAIKIVEETRKDRLRTSYKRLTLDERNSLVRTWHPDYKAETKRQLKIGVYKGYVVYNEIADILEAWPLVDEDSVDLSNIDYDVDVLVIGGGGAAAAAALWAIYAGLEPSSILLATKLRFGDSNTVKAQTGIQAADREEDNPILHYLDTIGGGHFANKPELVKNLVLEAPFIIKWLEELGVMFDKKDNGDMIEYLGGGLCRKRLHCAGDYTGLEIMRTLKDEVLNRDVNVLEFSPAVELLTDPDDGSVSGAVLWNLETGEYIVVRAKATILATGGCGRLHVYGFPTTNHYGATADGLVLAYRVGAKLRDLDTLQYHPTGVAYPEAIRGELIPEKTRSLGAQLVNVKGEQFIYELEPRDVVAAAIIRECSEGRGVITPTGACGVWLDTPLIEELRGPGTIKRELPALYRMFQRHGIDISSEPILTFPTLHYQNGGIEIDPYARVLKPSNEPVYRLLAAGEVTGGIHGRNRLVGNSLLDILVYGKRAGLTAAKIVKENTSKPKISFKHLKVIREELEKNGIPRSRKSPILLPDYRGQRVLQKYIRLIH</sequence>
<comment type="caution">
    <text evidence="6">The sequence shown here is derived from an EMBL/GenBank/DDBJ whole genome shotgun (WGS) entry which is preliminary data.</text>
</comment>
<evidence type="ECO:0000256" key="3">
    <source>
        <dbReference type="PIRSR" id="PIRSR630664-50"/>
    </source>
</evidence>
<dbReference type="Gene3D" id="3.50.50.60">
    <property type="entry name" value="FAD/NAD(P)-binding domain"/>
    <property type="match status" value="1"/>
</dbReference>
<dbReference type="Gene3D" id="3.90.700.10">
    <property type="entry name" value="Succinate dehydrogenase/fumarate reductase flavoprotein, catalytic domain"/>
    <property type="match status" value="1"/>
</dbReference>
<proteinExistence type="predicted"/>
<reference evidence="6" key="1">
    <citation type="journal article" date="2020" name="mSystems">
        <title>Genome- and Community-Level Interaction Insights into Carbon Utilization and Element Cycling Functions of Hydrothermarchaeota in Hydrothermal Sediment.</title>
        <authorList>
            <person name="Zhou Z."/>
            <person name="Liu Y."/>
            <person name="Xu W."/>
            <person name="Pan J."/>
            <person name="Luo Z.H."/>
            <person name="Li M."/>
        </authorList>
    </citation>
    <scope>NUCLEOTIDE SEQUENCE [LARGE SCALE GENOMIC DNA]</scope>
    <source>
        <strain evidence="5">SpSt-638</strain>
        <strain evidence="6">SpSt-648</strain>
    </source>
</reference>
<keyword evidence="2" id="KW-0560">Oxidoreductase</keyword>
<dbReference type="EMBL" id="DTBP01000018">
    <property type="protein sequence ID" value="HGQ74025.1"/>
    <property type="molecule type" value="Genomic_DNA"/>
</dbReference>
<evidence type="ECO:0000256" key="1">
    <source>
        <dbReference type="ARBA" id="ARBA00022630"/>
    </source>
</evidence>
<dbReference type="InterPro" id="IPR003953">
    <property type="entry name" value="FAD-dep_OxRdtase_2_FAD-bd"/>
</dbReference>
<feature type="active site" description="Proton acceptor" evidence="3">
    <location>
        <position position="369"/>
    </location>
</feature>
<dbReference type="EMBL" id="DTBE01000072">
    <property type="protein sequence ID" value="HGQ59627.1"/>
    <property type="molecule type" value="Genomic_DNA"/>
</dbReference>
<dbReference type="SUPFAM" id="SSF56425">
    <property type="entry name" value="Succinate dehydrogenase/fumarate reductase flavoprotein, catalytic domain"/>
    <property type="match status" value="1"/>
</dbReference>
<evidence type="ECO:0000313" key="6">
    <source>
        <dbReference type="EMBL" id="HGQ74025.1"/>
    </source>
</evidence>
<dbReference type="PANTHER" id="PTHR11632">
    <property type="entry name" value="SUCCINATE DEHYDROGENASE 2 FLAVOPROTEIN SUBUNIT"/>
    <property type="match status" value="1"/>
</dbReference>
<name>A0A7C4NLR7_STAMA</name>